<dbReference type="AlphaFoldDB" id="A0A1G7W8R0"/>
<evidence type="ECO:0000256" key="1">
    <source>
        <dbReference type="SAM" id="Phobius"/>
    </source>
</evidence>
<organism evidence="2 3">
    <name type="scientific">Winogradskyella thalassocola</name>
    <dbReference type="NCBI Taxonomy" id="262004"/>
    <lineage>
        <taxon>Bacteria</taxon>
        <taxon>Pseudomonadati</taxon>
        <taxon>Bacteroidota</taxon>
        <taxon>Flavobacteriia</taxon>
        <taxon>Flavobacteriales</taxon>
        <taxon>Flavobacteriaceae</taxon>
        <taxon>Winogradskyella</taxon>
    </lineage>
</organism>
<protein>
    <recommendedName>
        <fullName evidence="4">Magnesium citrate secondary transporter</fullName>
    </recommendedName>
</protein>
<dbReference type="Proteomes" id="UP000199492">
    <property type="component" value="Unassembled WGS sequence"/>
</dbReference>
<dbReference type="RefSeq" id="WP_092465800.1">
    <property type="nucleotide sequence ID" value="NZ_FNCZ01000001.1"/>
</dbReference>
<evidence type="ECO:0000313" key="3">
    <source>
        <dbReference type="Proteomes" id="UP000199492"/>
    </source>
</evidence>
<dbReference type="EMBL" id="FNCZ01000001">
    <property type="protein sequence ID" value="SDG68209.1"/>
    <property type="molecule type" value="Genomic_DNA"/>
</dbReference>
<feature type="transmembrane region" description="Helical" evidence="1">
    <location>
        <begin position="96"/>
        <end position="112"/>
    </location>
</feature>
<evidence type="ECO:0000313" key="2">
    <source>
        <dbReference type="EMBL" id="SDG68209.1"/>
    </source>
</evidence>
<feature type="transmembrane region" description="Helical" evidence="1">
    <location>
        <begin position="34"/>
        <end position="56"/>
    </location>
</feature>
<sequence length="117" mass="13770">MRILKHPIFLVTVVIAITLYSANRFEVPLPNWMYFYVNDFLCMPIVLSTCLATLRIIKKTEALYVPIGIVLALTMYFLIYFEWLMPQINTRYTSDIIDVGLYVLGGLLFFRFQKQLF</sequence>
<proteinExistence type="predicted"/>
<reference evidence="3" key="1">
    <citation type="submission" date="2016-10" db="EMBL/GenBank/DDBJ databases">
        <authorList>
            <person name="Varghese N."/>
            <person name="Submissions S."/>
        </authorList>
    </citation>
    <scope>NUCLEOTIDE SEQUENCE [LARGE SCALE GENOMIC DNA]</scope>
    <source>
        <strain evidence="3">DSM 15363</strain>
    </source>
</reference>
<keyword evidence="1" id="KW-1133">Transmembrane helix</keyword>
<gene>
    <name evidence="2" type="ORF">SAMN04489796_101284</name>
</gene>
<evidence type="ECO:0008006" key="4">
    <source>
        <dbReference type="Google" id="ProtNLM"/>
    </source>
</evidence>
<keyword evidence="3" id="KW-1185">Reference proteome</keyword>
<dbReference type="OrthoDB" id="1447802at2"/>
<accession>A0A1G7W8R0</accession>
<name>A0A1G7W8R0_9FLAO</name>
<keyword evidence="1" id="KW-0812">Transmembrane</keyword>
<feature type="transmembrane region" description="Helical" evidence="1">
    <location>
        <begin position="63"/>
        <end position="84"/>
    </location>
</feature>
<keyword evidence="1" id="KW-0472">Membrane</keyword>
<dbReference type="STRING" id="262004.SAMN04489796_101284"/>